<feature type="chain" id="PRO_5043875633" evidence="1">
    <location>
        <begin position="25"/>
        <end position="114"/>
    </location>
</feature>
<name>A0AAV2QU93_MEGNR</name>
<evidence type="ECO:0000256" key="1">
    <source>
        <dbReference type="SAM" id="SignalP"/>
    </source>
</evidence>
<proteinExistence type="predicted"/>
<evidence type="ECO:0000313" key="3">
    <source>
        <dbReference type="Proteomes" id="UP001497623"/>
    </source>
</evidence>
<accession>A0AAV2QU93</accession>
<comment type="caution">
    <text evidence="2">The sequence shown here is derived from an EMBL/GenBank/DDBJ whole genome shotgun (WGS) entry which is preliminary data.</text>
</comment>
<dbReference type="Proteomes" id="UP001497623">
    <property type="component" value="Unassembled WGS sequence"/>
</dbReference>
<reference evidence="2 3" key="1">
    <citation type="submission" date="2024-05" db="EMBL/GenBank/DDBJ databases">
        <authorList>
            <person name="Wallberg A."/>
        </authorList>
    </citation>
    <scope>NUCLEOTIDE SEQUENCE [LARGE SCALE GENOMIC DNA]</scope>
</reference>
<sequence length="114" mass="12700">MSPLPLLLLCLMLLILLMARESDGGTSIAPCKQSGGFCSDKSLCTSDRVIQIKKKSLRQECGEHDVVCCQIEGNIYLILYGTTKSIQIKKSLSRECGKLDAVCYQRQGNFYFEI</sequence>
<feature type="signal peptide" evidence="1">
    <location>
        <begin position="1"/>
        <end position="24"/>
    </location>
</feature>
<protein>
    <submittedName>
        <fullName evidence="2">Uncharacterized protein</fullName>
    </submittedName>
</protein>
<dbReference type="EMBL" id="CAXKWB010011663">
    <property type="protein sequence ID" value="CAL4102179.1"/>
    <property type="molecule type" value="Genomic_DNA"/>
</dbReference>
<keyword evidence="1" id="KW-0732">Signal</keyword>
<evidence type="ECO:0000313" key="2">
    <source>
        <dbReference type="EMBL" id="CAL4102179.1"/>
    </source>
</evidence>
<keyword evidence="3" id="KW-1185">Reference proteome</keyword>
<gene>
    <name evidence="2" type="ORF">MNOR_LOCUS17184</name>
</gene>
<dbReference type="AlphaFoldDB" id="A0AAV2QU93"/>
<organism evidence="2 3">
    <name type="scientific">Meganyctiphanes norvegica</name>
    <name type="common">Northern krill</name>
    <name type="synonym">Thysanopoda norvegica</name>
    <dbReference type="NCBI Taxonomy" id="48144"/>
    <lineage>
        <taxon>Eukaryota</taxon>
        <taxon>Metazoa</taxon>
        <taxon>Ecdysozoa</taxon>
        <taxon>Arthropoda</taxon>
        <taxon>Crustacea</taxon>
        <taxon>Multicrustacea</taxon>
        <taxon>Malacostraca</taxon>
        <taxon>Eumalacostraca</taxon>
        <taxon>Eucarida</taxon>
        <taxon>Euphausiacea</taxon>
        <taxon>Euphausiidae</taxon>
        <taxon>Meganyctiphanes</taxon>
    </lineage>
</organism>